<keyword evidence="6" id="KW-1185">Reference proteome</keyword>
<dbReference type="Gene3D" id="3.30.465.10">
    <property type="match status" value="1"/>
</dbReference>
<dbReference type="SUPFAM" id="SSF56176">
    <property type="entry name" value="FAD-binding/transporter-associated domain-like"/>
    <property type="match status" value="1"/>
</dbReference>
<dbReference type="InterPro" id="IPR044751">
    <property type="entry name" value="Ion_transp-like_CBS"/>
</dbReference>
<dbReference type="GO" id="GO:0005886">
    <property type="term" value="C:plasma membrane"/>
    <property type="evidence" value="ECO:0007669"/>
    <property type="project" value="TreeGrafter"/>
</dbReference>
<dbReference type="PANTHER" id="PTHR22777">
    <property type="entry name" value="HEMOLYSIN-RELATED"/>
    <property type="match status" value="1"/>
</dbReference>
<evidence type="ECO:0000313" key="5">
    <source>
        <dbReference type="EMBL" id="KAJ6645025.1"/>
    </source>
</evidence>
<dbReference type="PROSITE" id="PS51371">
    <property type="entry name" value="CBS"/>
    <property type="match status" value="1"/>
</dbReference>
<evidence type="ECO:0000259" key="4">
    <source>
        <dbReference type="PROSITE" id="PS51371"/>
    </source>
</evidence>
<evidence type="ECO:0000256" key="3">
    <source>
        <dbReference type="PROSITE-ProRule" id="PRU00703"/>
    </source>
</evidence>
<dbReference type="OrthoDB" id="8300374at2759"/>
<dbReference type="SUPFAM" id="SSF54631">
    <property type="entry name" value="CBS-domain pair"/>
    <property type="match status" value="1"/>
</dbReference>
<dbReference type="InterPro" id="IPR000644">
    <property type="entry name" value="CBS_dom"/>
</dbReference>
<keyword evidence="1" id="KW-0677">Repeat</keyword>
<dbReference type="InterPro" id="IPR046342">
    <property type="entry name" value="CBS_dom_sf"/>
</dbReference>
<gene>
    <name evidence="5" type="primary">tlyC</name>
    <name evidence="5" type="ORF">Bhyg_00226</name>
</gene>
<evidence type="ECO:0000313" key="6">
    <source>
        <dbReference type="Proteomes" id="UP001151699"/>
    </source>
</evidence>
<dbReference type="Gene3D" id="3.10.580.10">
    <property type="entry name" value="CBS-domain"/>
    <property type="match status" value="1"/>
</dbReference>
<evidence type="ECO:0000256" key="2">
    <source>
        <dbReference type="ARBA" id="ARBA00023122"/>
    </source>
</evidence>
<feature type="domain" description="CBS" evidence="4">
    <location>
        <begin position="89"/>
        <end position="146"/>
    </location>
</feature>
<evidence type="ECO:0000256" key="1">
    <source>
        <dbReference type="ARBA" id="ARBA00022737"/>
    </source>
</evidence>
<dbReference type="FunFam" id="3.10.580.10:FF:000002">
    <property type="entry name" value="Magnesium/cobalt efflux protein CorC"/>
    <property type="match status" value="1"/>
</dbReference>
<name>A0A9Q0S6C5_9DIPT</name>
<accession>A0A9Q0S6C5</accession>
<comment type="caution">
    <text evidence="5">The sequence shown here is derived from an EMBL/GenBank/DDBJ whole genome shotgun (WGS) entry which is preliminary data.</text>
</comment>
<dbReference type="EMBL" id="WJQU01000001">
    <property type="protein sequence ID" value="KAJ6645025.1"/>
    <property type="molecule type" value="Genomic_DNA"/>
</dbReference>
<sequence>MTSEEKKFFMNLLDFGQKTVEEVMIPRSDIEAIKLTATFEELSKIYSNKISRTRTLVYNGTLDNIVGFIHIKDLFKMLATTQNLQLDKIIRKPIISTSSMKLIDLLTEMRKNCVQISIVVDEYGGTDGIVTIEDIIEEIIGRIDDEHNKKSSNNNFKIINRNTIISNARVKVEDLELALGVELKTEEDEFDTIGGLVLARIGNVPSIGTKIDIKELVELEVIDASPRSLKEVKLKLKEGIILPTKPSTLG</sequence>
<dbReference type="InterPro" id="IPR036318">
    <property type="entry name" value="FAD-bd_PCMH-like_sf"/>
</dbReference>
<dbReference type="InterPro" id="IPR005170">
    <property type="entry name" value="Transptr-assoc_dom"/>
</dbReference>
<dbReference type="InterPro" id="IPR016169">
    <property type="entry name" value="FAD-bd_PCMH_sub2"/>
</dbReference>
<organism evidence="5 6">
    <name type="scientific">Pseudolycoriella hygida</name>
    <dbReference type="NCBI Taxonomy" id="35572"/>
    <lineage>
        <taxon>Eukaryota</taxon>
        <taxon>Metazoa</taxon>
        <taxon>Ecdysozoa</taxon>
        <taxon>Arthropoda</taxon>
        <taxon>Hexapoda</taxon>
        <taxon>Insecta</taxon>
        <taxon>Pterygota</taxon>
        <taxon>Neoptera</taxon>
        <taxon>Endopterygota</taxon>
        <taxon>Diptera</taxon>
        <taxon>Nematocera</taxon>
        <taxon>Sciaroidea</taxon>
        <taxon>Sciaridae</taxon>
        <taxon>Pseudolycoriella</taxon>
    </lineage>
</organism>
<dbReference type="GO" id="GO:0050660">
    <property type="term" value="F:flavin adenine dinucleotide binding"/>
    <property type="evidence" value="ECO:0007669"/>
    <property type="project" value="InterPro"/>
</dbReference>
<dbReference type="Pfam" id="PF03471">
    <property type="entry name" value="CorC_HlyC"/>
    <property type="match status" value="1"/>
</dbReference>
<dbReference type="Proteomes" id="UP001151699">
    <property type="component" value="Chromosome A"/>
</dbReference>
<dbReference type="CDD" id="cd04590">
    <property type="entry name" value="CBS_pair_CorC_HlyC_assoc"/>
    <property type="match status" value="1"/>
</dbReference>
<dbReference type="PANTHER" id="PTHR22777:SF27">
    <property type="entry name" value="MAGNESIUM AND COBALT EFFLUX PROTEIN CORC"/>
    <property type="match status" value="1"/>
</dbReference>
<dbReference type="Pfam" id="PF00571">
    <property type="entry name" value="CBS"/>
    <property type="match status" value="1"/>
</dbReference>
<dbReference type="AlphaFoldDB" id="A0A9Q0S6C5"/>
<reference evidence="5" key="1">
    <citation type="submission" date="2022-07" db="EMBL/GenBank/DDBJ databases">
        <authorList>
            <person name="Trinca V."/>
            <person name="Uliana J.V.C."/>
            <person name="Torres T.T."/>
            <person name="Ward R.J."/>
            <person name="Monesi N."/>
        </authorList>
    </citation>
    <scope>NUCLEOTIDE SEQUENCE</scope>
    <source>
        <strain evidence="5">HSMRA1968</strain>
        <tissue evidence="5">Whole embryos</tissue>
    </source>
</reference>
<protein>
    <submittedName>
        <fullName evidence="5">Hemolysin C</fullName>
    </submittedName>
</protein>
<keyword evidence="2 3" id="KW-0129">CBS domain</keyword>
<proteinExistence type="predicted"/>
<dbReference type="SMART" id="SM01091">
    <property type="entry name" value="CorC_HlyC"/>
    <property type="match status" value="1"/>
</dbReference>